<feature type="domain" description="Glycosyltransferase N-terminal" evidence="6">
    <location>
        <begin position="6"/>
        <end position="228"/>
    </location>
</feature>
<evidence type="ECO:0000256" key="2">
    <source>
        <dbReference type="ARBA" id="ARBA00022676"/>
    </source>
</evidence>
<keyword evidence="8" id="KW-1185">Reference proteome</keyword>
<dbReference type="AlphaFoldDB" id="A0A9J5W230"/>
<organism evidence="7 8">
    <name type="scientific">Solanum commersonii</name>
    <name type="common">Commerson's wild potato</name>
    <name type="synonym">Commerson's nightshade</name>
    <dbReference type="NCBI Taxonomy" id="4109"/>
    <lineage>
        <taxon>Eukaryota</taxon>
        <taxon>Viridiplantae</taxon>
        <taxon>Streptophyta</taxon>
        <taxon>Embryophyta</taxon>
        <taxon>Tracheophyta</taxon>
        <taxon>Spermatophyta</taxon>
        <taxon>Magnoliopsida</taxon>
        <taxon>eudicotyledons</taxon>
        <taxon>Gunneridae</taxon>
        <taxon>Pentapetalae</taxon>
        <taxon>asterids</taxon>
        <taxon>lamiids</taxon>
        <taxon>Solanales</taxon>
        <taxon>Solanaceae</taxon>
        <taxon>Solanoideae</taxon>
        <taxon>Solaneae</taxon>
        <taxon>Solanum</taxon>
    </lineage>
</organism>
<dbReference type="PANTHER" id="PTHR48044:SF11">
    <property type="entry name" value="GLYCOSYLTRANSFERASE"/>
    <property type="match status" value="1"/>
</dbReference>
<comment type="similarity">
    <text evidence="1 4">Belongs to the UDP-glycosyltransferase family.</text>
</comment>
<proteinExistence type="inferred from homology"/>
<evidence type="ECO:0000259" key="6">
    <source>
        <dbReference type="Pfam" id="PF26168"/>
    </source>
</evidence>
<evidence type="ECO:0000256" key="3">
    <source>
        <dbReference type="ARBA" id="ARBA00022679"/>
    </source>
</evidence>
<sequence length="560" mass="63445">MAAINEMIVAMVPFPDYSHLNNLFDLARFIASHNIQVHFLCFVDVNRDLELRLQGSLGVSNIHFENLLRPSSPTDKVGRDGEPPILMFLEKLTKPINEICVQLSTKARKLVIIHDLIMSGQVTDLNTLLNIKSYMFHTGSTFSRYSSLKQTIPDIVEDDDDHVKLIKQMQDEFPLLEPHEKYCFQMELDDDMHYSGEIINSYREMEGKYPDLLAKVKGKPLWAFGPFHMLLESHSNSSRNITHHDQCLEFLDKQDVNSVIFVSFGSTTTLSQEQVNELALGLEQSNHKFIWVLRKGDNAEKLEEKDVKIELPQGFEERVEGRGIMVNWAPQLEILGHSSTGGFMSHCGWNSCIESISMGVPIATWPIHVDQPFNAILVNNLLKIGISVKRWSHRDELIKASTIEKSVKTLMGTIEGEEMRQRAVELSKKIKNSVSRGGHNEVSVTMVPFLEYSHLNQLFVLAHFIASHNRPVHLLCLVDQSQSLKQRVQDGLKLPSEIDDTGDVDNDLPLIAVLLEKNTGVIRQSLELSTNAKRLVIIHANLMRTLCGGSEEGRAFVHKR</sequence>
<keyword evidence="3 4" id="KW-0808">Transferase</keyword>
<dbReference type="GO" id="GO:0016138">
    <property type="term" value="P:glycoside biosynthetic process"/>
    <property type="evidence" value="ECO:0007669"/>
    <property type="project" value="UniProtKB-ARBA"/>
</dbReference>
<evidence type="ECO:0000313" key="8">
    <source>
        <dbReference type="Proteomes" id="UP000824120"/>
    </source>
</evidence>
<dbReference type="GO" id="GO:0008194">
    <property type="term" value="F:UDP-glycosyltransferase activity"/>
    <property type="evidence" value="ECO:0007669"/>
    <property type="project" value="InterPro"/>
</dbReference>
<evidence type="ECO:0000313" key="7">
    <source>
        <dbReference type="EMBL" id="KAG5569473.1"/>
    </source>
</evidence>
<dbReference type="Gene3D" id="3.40.50.2000">
    <property type="entry name" value="Glycogen Phosphorylase B"/>
    <property type="match status" value="2"/>
</dbReference>
<gene>
    <name evidence="7" type="ORF">H5410_059239</name>
</gene>
<comment type="caution">
    <text evidence="7">The sequence shown here is derived from an EMBL/GenBank/DDBJ whole genome shotgun (WGS) entry which is preliminary data.</text>
</comment>
<evidence type="ECO:0000256" key="4">
    <source>
        <dbReference type="RuleBase" id="RU003718"/>
    </source>
</evidence>
<dbReference type="OrthoDB" id="550202at2759"/>
<reference evidence="7 8" key="1">
    <citation type="submission" date="2020-09" db="EMBL/GenBank/DDBJ databases">
        <title>De no assembly of potato wild relative species, Solanum commersonii.</title>
        <authorList>
            <person name="Cho K."/>
        </authorList>
    </citation>
    <scope>NUCLEOTIDE SEQUENCE [LARGE SCALE GENOMIC DNA]</scope>
    <source>
        <strain evidence="7">LZ3.2</strain>
        <tissue evidence="7">Leaf</tissue>
    </source>
</reference>
<dbReference type="Proteomes" id="UP000824120">
    <property type="component" value="Chromosome 12"/>
</dbReference>
<evidence type="ECO:0000256" key="1">
    <source>
        <dbReference type="ARBA" id="ARBA00009995"/>
    </source>
</evidence>
<dbReference type="PANTHER" id="PTHR48044">
    <property type="entry name" value="GLYCOSYLTRANSFERASE"/>
    <property type="match status" value="1"/>
</dbReference>
<evidence type="ECO:0000256" key="5">
    <source>
        <dbReference type="RuleBase" id="RU362057"/>
    </source>
</evidence>
<dbReference type="EMBL" id="JACXVP010000012">
    <property type="protein sequence ID" value="KAG5569473.1"/>
    <property type="molecule type" value="Genomic_DNA"/>
</dbReference>
<dbReference type="CDD" id="cd03784">
    <property type="entry name" value="GT1_Gtf-like"/>
    <property type="match status" value="1"/>
</dbReference>
<accession>A0A9J5W230</accession>
<dbReference type="Pfam" id="PF00201">
    <property type="entry name" value="UDPGT"/>
    <property type="match status" value="1"/>
</dbReference>
<dbReference type="EC" id="2.4.1.-" evidence="5"/>
<dbReference type="InterPro" id="IPR058980">
    <property type="entry name" value="Glyco_transf_N"/>
</dbReference>
<dbReference type="SUPFAM" id="SSF53756">
    <property type="entry name" value="UDP-Glycosyltransferase/glycogen phosphorylase"/>
    <property type="match status" value="1"/>
</dbReference>
<dbReference type="PROSITE" id="PS00375">
    <property type="entry name" value="UDPGT"/>
    <property type="match status" value="1"/>
</dbReference>
<dbReference type="Pfam" id="PF26168">
    <property type="entry name" value="Glyco_transf_N"/>
    <property type="match status" value="1"/>
</dbReference>
<dbReference type="InterPro" id="IPR002213">
    <property type="entry name" value="UDP_glucos_trans"/>
</dbReference>
<dbReference type="FunFam" id="3.40.50.2000:FF:000060">
    <property type="entry name" value="Glycosyltransferase"/>
    <property type="match status" value="1"/>
</dbReference>
<keyword evidence="2 4" id="KW-0328">Glycosyltransferase</keyword>
<name>A0A9J5W230_SOLCO</name>
<protein>
    <recommendedName>
        <fullName evidence="5">Glycosyltransferase</fullName>
        <ecNumber evidence="5">2.4.1.-</ecNumber>
    </recommendedName>
</protein>
<dbReference type="InterPro" id="IPR035595">
    <property type="entry name" value="UDP_glycos_trans_CS"/>
</dbReference>